<dbReference type="PANTHER" id="PTHR34198:SF1">
    <property type="entry name" value="OS01G0104300 PROTEIN"/>
    <property type="match status" value="1"/>
</dbReference>
<dbReference type="OrthoDB" id="1913905at2759"/>
<dbReference type="AlphaFoldDB" id="A0A9K3J3C2"/>
<dbReference type="Proteomes" id="UP000215914">
    <property type="component" value="Unassembled WGS sequence"/>
</dbReference>
<feature type="region of interest" description="Disordered" evidence="1">
    <location>
        <begin position="59"/>
        <end position="98"/>
    </location>
</feature>
<evidence type="ECO:0000256" key="1">
    <source>
        <dbReference type="SAM" id="MobiDB-lite"/>
    </source>
</evidence>
<reference evidence="2" key="1">
    <citation type="journal article" date="2017" name="Nature">
        <title>The sunflower genome provides insights into oil metabolism, flowering and Asterid evolution.</title>
        <authorList>
            <person name="Badouin H."/>
            <person name="Gouzy J."/>
            <person name="Grassa C.J."/>
            <person name="Murat F."/>
            <person name="Staton S.E."/>
            <person name="Cottret L."/>
            <person name="Lelandais-Briere C."/>
            <person name="Owens G.L."/>
            <person name="Carrere S."/>
            <person name="Mayjonade B."/>
            <person name="Legrand L."/>
            <person name="Gill N."/>
            <person name="Kane N.C."/>
            <person name="Bowers J.E."/>
            <person name="Hubner S."/>
            <person name="Bellec A."/>
            <person name="Berard A."/>
            <person name="Berges H."/>
            <person name="Blanchet N."/>
            <person name="Boniface M.C."/>
            <person name="Brunel D."/>
            <person name="Catrice O."/>
            <person name="Chaidir N."/>
            <person name="Claudel C."/>
            <person name="Donnadieu C."/>
            <person name="Faraut T."/>
            <person name="Fievet G."/>
            <person name="Helmstetter N."/>
            <person name="King M."/>
            <person name="Knapp S.J."/>
            <person name="Lai Z."/>
            <person name="Le Paslier M.C."/>
            <person name="Lippi Y."/>
            <person name="Lorenzon L."/>
            <person name="Mandel J.R."/>
            <person name="Marage G."/>
            <person name="Marchand G."/>
            <person name="Marquand E."/>
            <person name="Bret-Mestries E."/>
            <person name="Morien E."/>
            <person name="Nambeesan S."/>
            <person name="Nguyen T."/>
            <person name="Pegot-Espagnet P."/>
            <person name="Pouilly N."/>
            <person name="Raftis F."/>
            <person name="Sallet E."/>
            <person name="Schiex T."/>
            <person name="Thomas J."/>
            <person name="Vandecasteele C."/>
            <person name="Vares D."/>
            <person name="Vear F."/>
            <person name="Vautrin S."/>
            <person name="Crespi M."/>
            <person name="Mangin B."/>
            <person name="Burke J.M."/>
            <person name="Salse J."/>
            <person name="Munos S."/>
            <person name="Vincourt P."/>
            <person name="Rieseberg L.H."/>
            <person name="Langlade N.B."/>
        </authorList>
    </citation>
    <scope>NUCLEOTIDE SEQUENCE</scope>
    <source>
        <tissue evidence="2">Leaves</tissue>
    </source>
</reference>
<feature type="compositionally biased region" description="Low complexity" evidence="1">
    <location>
        <begin position="59"/>
        <end position="71"/>
    </location>
</feature>
<dbReference type="PANTHER" id="PTHR34198">
    <property type="entry name" value="OS01G0175100 PROTEIN"/>
    <property type="match status" value="1"/>
</dbReference>
<feature type="compositionally biased region" description="Low complexity" evidence="1">
    <location>
        <begin position="26"/>
        <end position="35"/>
    </location>
</feature>
<feature type="compositionally biased region" description="Basic and acidic residues" evidence="1">
    <location>
        <begin position="75"/>
        <end position="84"/>
    </location>
</feature>
<gene>
    <name evidence="2" type="ORF">HanXRQr2_Chr04g0141671</name>
</gene>
<accession>A0A9K3J3C2</accession>
<keyword evidence="3" id="KW-1185">Reference proteome</keyword>
<comment type="caution">
    <text evidence="2">The sequence shown here is derived from an EMBL/GenBank/DDBJ whole genome shotgun (WGS) entry which is preliminary data.</text>
</comment>
<dbReference type="Gramene" id="mRNA:HanXRQr2_Chr04g0141671">
    <property type="protein sequence ID" value="CDS:HanXRQr2_Chr04g0141671.1"/>
    <property type="gene ID" value="HanXRQr2_Chr04g0141671"/>
</dbReference>
<reference evidence="2" key="2">
    <citation type="submission" date="2020-06" db="EMBL/GenBank/DDBJ databases">
        <title>Helianthus annuus Genome sequencing and assembly Release 2.</title>
        <authorList>
            <person name="Gouzy J."/>
            <person name="Langlade N."/>
            <person name="Munos S."/>
        </authorList>
    </citation>
    <scope>NUCLEOTIDE SEQUENCE</scope>
    <source>
        <tissue evidence="2">Leaves</tissue>
    </source>
</reference>
<evidence type="ECO:0000313" key="3">
    <source>
        <dbReference type="Proteomes" id="UP000215914"/>
    </source>
</evidence>
<organism evidence="2 3">
    <name type="scientific">Helianthus annuus</name>
    <name type="common">Common sunflower</name>
    <dbReference type="NCBI Taxonomy" id="4232"/>
    <lineage>
        <taxon>Eukaryota</taxon>
        <taxon>Viridiplantae</taxon>
        <taxon>Streptophyta</taxon>
        <taxon>Embryophyta</taxon>
        <taxon>Tracheophyta</taxon>
        <taxon>Spermatophyta</taxon>
        <taxon>Magnoliopsida</taxon>
        <taxon>eudicotyledons</taxon>
        <taxon>Gunneridae</taxon>
        <taxon>Pentapetalae</taxon>
        <taxon>asterids</taxon>
        <taxon>campanulids</taxon>
        <taxon>Asterales</taxon>
        <taxon>Asteraceae</taxon>
        <taxon>Asteroideae</taxon>
        <taxon>Heliantheae alliance</taxon>
        <taxon>Heliantheae</taxon>
        <taxon>Helianthus</taxon>
    </lineage>
</organism>
<proteinExistence type="predicted"/>
<evidence type="ECO:0000313" key="2">
    <source>
        <dbReference type="EMBL" id="KAF5808106.1"/>
    </source>
</evidence>
<sequence>MATSFTPITVISTTSGHRNHHNHRNTSAFTTSASSSGKWWTPLFGWSSDPDYIHNSSSTTVTDGSVTVTETETSDLDKRDEYRSRSGSRFTPGGFTEEKAKQLRMKTVETNFHDVMYHSAIASRLASDVSGHNVDR</sequence>
<feature type="region of interest" description="Disordered" evidence="1">
    <location>
        <begin position="13"/>
        <end position="35"/>
    </location>
</feature>
<protein>
    <submittedName>
        <fullName evidence="2">Uncharacterized protein</fullName>
    </submittedName>
</protein>
<name>A0A9K3J3C2_HELAN</name>
<dbReference type="EMBL" id="MNCJ02000319">
    <property type="protein sequence ID" value="KAF5808106.1"/>
    <property type="molecule type" value="Genomic_DNA"/>
</dbReference>